<comment type="caution">
    <text evidence="2">The sequence shown here is derived from an EMBL/GenBank/DDBJ whole genome shotgun (WGS) entry which is preliminary data.</text>
</comment>
<evidence type="ECO:0000313" key="2">
    <source>
        <dbReference type="EMBL" id="ROR97879.1"/>
    </source>
</evidence>
<gene>
    <name evidence="2" type="ORF">EDC56_3546</name>
</gene>
<proteinExistence type="predicted"/>
<protein>
    <submittedName>
        <fullName evidence="2">Uncharacterized protein</fullName>
    </submittedName>
</protein>
<organism evidence="2 3">
    <name type="scientific">Sinobacterium caligoides</name>
    <dbReference type="NCBI Taxonomy" id="933926"/>
    <lineage>
        <taxon>Bacteria</taxon>
        <taxon>Pseudomonadati</taxon>
        <taxon>Pseudomonadota</taxon>
        <taxon>Gammaproteobacteria</taxon>
        <taxon>Cellvibrionales</taxon>
        <taxon>Spongiibacteraceae</taxon>
        <taxon>Sinobacterium</taxon>
    </lineage>
</organism>
<accession>A0A3N2DDL5</accession>
<keyword evidence="3" id="KW-1185">Reference proteome</keyword>
<sequence length="64" mass="6886">MNIKGQITLRVLFWAIGLGFIGGILQTKSASIDQTEVITGIQIGSVIGLMVGIAFQQAINRKQK</sequence>
<name>A0A3N2DDL5_9GAMM</name>
<evidence type="ECO:0000256" key="1">
    <source>
        <dbReference type="SAM" id="Phobius"/>
    </source>
</evidence>
<dbReference type="EMBL" id="RKHR01000008">
    <property type="protein sequence ID" value="ROR97879.1"/>
    <property type="molecule type" value="Genomic_DNA"/>
</dbReference>
<keyword evidence="1" id="KW-0812">Transmembrane</keyword>
<evidence type="ECO:0000313" key="3">
    <source>
        <dbReference type="Proteomes" id="UP000275394"/>
    </source>
</evidence>
<keyword evidence="1" id="KW-1133">Transmembrane helix</keyword>
<keyword evidence="1" id="KW-0472">Membrane</keyword>
<reference evidence="2 3" key="1">
    <citation type="submission" date="2018-11" db="EMBL/GenBank/DDBJ databases">
        <title>Genomic Encyclopedia of Type Strains, Phase IV (KMG-IV): sequencing the most valuable type-strain genomes for metagenomic binning, comparative biology and taxonomic classification.</title>
        <authorList>
            <person name="Goeker M."/>
        </authorList>
    </citation>
    <scope>NUCLEOTIDE SEQUENCE [LARGE SCALE GENOMIC DNA]</scope>
    <source>
        <strain evidence="2 3">DSM 100316</strain>
    </source>
</reference>
<feature type="transmembrane region" description="Helical" evidence="1">
    <location>
        <begin position="37"/>
        <end position="55"/>
    </location>
</feature>
<dbReference type="AlphaFoldDB" id="A0A3N2DDL5"/>
<feature type="transmembrane region" description="Helical" evidence="1">
    <location>
        <begin position="7"/>
        <end position="25"/>
    </location>
</feature>
<dbReference type="Proteomes" id="UP000275394">
    <property type="component" value="Unassembled WGS sequence"/>
</dbReference>